<accession>A0AAJ2YXH6</accession>
<keyword evidence="1" id="KW-1133">Transmembrane helix</keyword>
<evidence type="ECO:0000313" key="3">
    <source>
        <dbReference type="Proteomes" id="UP000719917"/>
    </source>
</evidence>
<dbReference type="AlphaFoldDB" id="A0AAJ2YXH6"/>
<dbReference type="Proteomes" id="UP000719917">
    <property type="component" value="Unassembled WGS sequence"/>
</dbReference>
<dbReference type="RefSeq" id="WP_161690150.1">
    <property type="nucleotide sequence ID" value="NZ_JAAAMQ010000001.1"/>
</dbReference>
<keyword evidence="1" id="KW-0812">Transmembrane</keyword>
<dbReference type="GO" id="GO:0005886">
    <property type="term" value="C:plasma membrane"/>
    <property type="evidence" value="ECO:0007669"/>
    <property type="project" value="TreeGrafter"/>
</dbReference>
<sequence>MVTMWQAFINFWKGYVNFTGRSTRAEFWWMRLWSSIIFIIWLILFIIALASDSSLISKVDKYSQPNVQGIENWKLLTELLSAPFTIIVVMLGILLALVMFLPNIALTIRRYRDAGTVTWAAWVVWVLSLFSRSDRIYNNGSMQITFMIGGIFVLIGFILSVLPSDTLTGTGFIGRKPEEKFVFKEEINDSSDDDEL</sequence>
<proteinExistence type="predicted"/>
<feature type="transmembrane region" description="Helical" evidence="1">
    <location>
        <begin position="28"/>
        <end position="50"/>
    </location>
</feature>
<dbReference type="PANTHER" id="PTHR34980:SF2">
    <property type="entry name" value="INNER MEMBRANE PROTEIN YHAH-RELATED"/>
    <property type="match status" value="1"/>
</dbReference>
<dbReference type="EMBL" id="JAAAMQ010000001">
    <property type="protein sequence ID" value="NBA10716.1"/>
    <property type="molecule type" value="Genomic_DNA"/>
</dbReference>
<feature type="transmembrane region" description="Helical" evidence="1">
    <location>
        <begin position="113"/>
        <end position="130"/>
    </location>
</feature>
<evidence type="ECO:0000256" key="1">
    <source>
        <dbReference type="SAM" id="Phobius"/>
    </source>
</evidence>
<organism evidence="2 3">
    <name type="scientific">Weissella confusa</name>
    <name type="common">Lactobacillus confusus</name>
    <dbReference type="NCBI Taxonomy" id="1583"/>
    <lineage>
        <taxon>Bacteria</taxon>
        <taxon>Bacillati</taxon>
        <taxon>Bacillota</taxon>
        <taxon>Bacilli</taxon>
        <taxon>Lactobacillales</taxon>
        <taxon>Lactobacillaceae</taxon>
        <taxon>Weissella</taxon>
    </lineage>
</organism>
<protein>
    <submittedName>
        <fullName evidence="2">DUF805 domain-containing protein</fullName>
    </submittedName>
</protein>
<dbReference type="InterPro" id="IPR008523">
    <property type="entry name" value="DUF805"/>
</dbReference>
<reference evidence="2" key="1">
    <citation type="submission" date="2020-01" db="EMBL/GenBank/DDBJ databases">
        <title>First Reported Case and Whole Genome of Weissella confusa in an Equid.</title>
        <authorList>
            <person name="Little S.V."/>
            <person name="Lawhon S.D."/>
        </authorList>
    </citation>
    <scope>NUCLEOTIDE SEQUENCE</scope>
    <source>
        <strain evidence="2">718955</strain>
    </source>
</reference>
<gene>
    <name evidence="2" type="ORF">GTU77_00570</name>
</gene>
<keyword evidence="1" id="KW-0472">Membrane</keyword>
<dbReference type="Pfam" id="PF05656">
    <property type="entry name" value="DUF805"/>
    <property type="match status" value="1"/>
</dbReference>
<feature type="transmembrane region" description="Helical" evidence="1">
    <location>
        <begin position="80"/>
        <end position="101"/>
    </location>
</feature>
<name>A0AAJ2YXH6_WEICO</name>
<comment type="caution">
    <text evidence="2">The sequence shown here is derived from an EMBL/GenBank/DDBJ whole genome shotgun (WGS) entry which is preliminary data.</text>
</comment>
<evidence type="ECO:0000313" key="2">
    <source>
        <dbReference type="EMBL" id="NBA10716.1"/>
    </source>
</evidence>
<dbReference type="PANTHER" id="PTHR34980">
    <property type="entry name" value="INNER MEMBRANE PROTEIN-RELATED-RELATED"/>
    <property type="match status" value="1"/>
</dbReference>
<feature type="transmembrane region" description="Helical" evidence="1">
    <location>
        <begin position="142"/>
        <end position="162"/>
    </location>
</feature>